<reference evidence="12" key="1">
    <citation type="journal article" date="2017" name="Genome Biol.">
        <title>Comparative genomics reveals high biological diversity and specific adaptations in the industrially and medically important fungal genus Aspergillus.</title>
        <authorList>
            <person name="de Vries R.P."/>
            <person name="Riley R."/>
            <person name="Wiebenga A."/>
            <person name="Aguilar-Osorio G."/>
            <person name="Amillis S."/>
            <person name="Uchima C.A."/>
            <person name="Anderluh G."/>
            <person name="Asadollahi M."/>
            <person name="Askin M."/>
            <person name="Barry K."/>
            <person name="Battaglia E."/>
            <person name="Bayram O."/>
            <person name="Benocci T."/>
            <person name="Braus-Stromeyer S.A."/>
            <person name="Caldana C."/>
            <person name="Canovas D."/>
            <person name="Cerqueira G.C."/>
            <person name="Chen F."/>
            <person name="Chen W."/>
            <person name="Choi C."/>
            <person name="Clum A."/>
            <person name="Dos Santos R.A."/>
            <person name="Damasio A.R."/>
            <person name="Diallinas G."/>
            <person name="Emri T."/>
            <person name="Fekete E."/>
            <person name="Flipphi M."/>
            <person name="Freyberg S."/>
            <person name="Gallo A."/>
            <person name="Gournas C."/>
            <person name="Habgood R."/>
            <person name="Hainaut M."/>
            <person name="Harispe M.L."/>
            <person name="Henrissat B."/>
            <person name="Hilden K.S."/>
            <person name="Hope R."/>
            <person name="Hossain A."/>
            <person name="Karabika E."/>
            <person name="Karaffa L."/>
            <person name="Karanyi Z."/>
            <person name="Krasevec N."/>
            <person name="Kuo A."/>
            <person name="Kusch H."/>
            <person name="LaButti K."/>
            <person name="Lagendijk E.L."/>
            <person name="Lapidus A."/>
            <person name="Levasseur A."/>
            <person name="Lindquist E."/>
            <person name="Lipzen A."/>
            <person name="Logrieco A.F."/>
            <person name="MacCabe A."/>
            <person name="Maekelae M.R."/>
            <person name="Malavazi I."/>
            <person name="Melin P."/>
            <person name="Meyer V."/>
            <person name="Mielnichuk N."/>
            <person name="Miskei M."/>
            <person name="Molnar A.P."/>
            <person name="Mule G."/>
            <person name="Ngan C.Y."/>
            <person name="Orejas M."/>
            <person name="Orosz E."/>
            <person name="Ouedraogo J.P."/>
            <person name="Overkamp K.M."/>
            <person name="Park H.-S."/>
            <person name="Perrone G."/>
            <person name="Piumi F."/>
            <person name="Punt P.J."/>
            <person name="Ram A.F."/>
            <person name="Ramon A."/>
            <person name="Rauscher S."/>
            <person name="Record E."/>
            <person name="Riano-Pachon D.M."/>
            <person name="Robert V."/>
            <person name="Roehrig J."/>
            <person name="Ruller R."/>
            <person name="Salamov A."/>
            <person name="Salih N.S."/>
            <person name="Samson R.A."/>
            <person name="Sandor E."/>
            <person name="Sanguinetti M."/>
            <person name="Schuetze T."/>
            <person name="Sepcic K."/>
            <person name="Shelest E."/>
            <person name="Sherlock G."/>
            <person name="Sophianopoulou V."/>
            <person name="Squina F.M."/>
            <person name="Sun H."/>
            <person name="Susca A."/>
            <person name="Todd R.B."/>
            <person name="Tsang A."/>
            <person name="Unkles S.E."/>
            <person name="van de Wiele N."/>
            <person name="van Rossen-Uffink D."/>
            <person name="Oliveira J.V."/>
            <person name="Vesth T.C."/>
            <person name="Visser J."/>
            <person name="Yu J.-H."/>
            <person name="Zhou M."/>
            <person name="Andersen M.R."/>
            <person name="Archer D.B."/>
            <person name="Baker S.E."/>
            <person name="Benoit I."/>
            <person name="Brakhage A.A."/>
            <person name="Braus G.H."/>
            <person name="Fischer R."/>
            <person name="Frisvad J.C."/>
            <person name="Goldman G.H."/>
            <person name="Houbraken J."/>
            <person name="Oakley B."/>
            <person name="Pocsi I."/>
            <person name="Scazzocchio C."/>
            <person name="Seiboth B."/>
            <person name="vanKuyk P.A."/>
            <person name="Wortman J."/>
            <person name="Dyer P.S."/>
            <person name="Grigoriev I.V."/>
        </authorList>
    </citation>
    <scope>NUCLEOTIDE SEQUENCE [LARGE SCALE GENOMIC DNA]</scope>
    <source>
        <strain evidence="12">CBS 593.65</strain>
    </source>
</reference>
<gene>
    <name evidence="11" type="ORF">ASPSYDRAFT_208340</name>
</gene>
<dbReference type="Pfam" id="PF04082">
    <property type="entry name" value="Fungal_trans"/>
    <property type="match status" value="1"/>
</dbReference>
<sequence>MSSETFKCCYRGCNASYQRKEHLRRHEKQHHQPALRCIVCSHEFGRKDTLRRHMQKMHDITEPRQIKHVCTHCRNQKIRCEGGNPCRECRRRRIDCSLGRQTEVQPASSTDYRPPTSWEDNRQLKNNRSAKKAHYLGLYWELFHPHWSFVHQSSFSEYETPLLIQSMVVLGLWMSQEQNAEAKAVELHKLLGSAINEQTHVWDASNSEQAWNSCAWPIPTYQAILLHIIFAGLVRPCGVLGLDLKPCLRPDDLDLLTRLVTSCKKIGMLYYPNMLSRCSPSDIGTFNWVSVEEVKHFNLALFKVCSAFSTSPKLDIVVGNVHTAGSWSLGPRDLQFPLPRDLQLWNAKGKEEWLAVGAEKMAGPDLNDTLESEWISNSAVVLEGIGV</sequence>
<feature type="compositionally biased region" description="Polar residues" evidence="8">
    <location>
        <begin position="100"/>
        <end position="111"/>
    </location>
</feature>
<feature type="domain" description="Zn(2)-C6 fungal-type" evidence="9">
    <location>
        <begin position="69"/>
        <end position="98"/>
    </location>
</feature>
<dbReference type="RefSeq" id="XP_040699290.1">
    <property type="nucleotide sequence ID" value="XM_040843943.1"/>
</dbReference>
<dbReference type="InterPro" id="IPR013087">
    <property type="entry name" value="Znf_C2H2_type"/>
</dbReference>
<evidence type="ECO:0000259" key="9">
    <source>
        <dbReference type="PROSITE" id="PS50048"/>
    </source>
</evidence>
<evidence type="ECO:0000256" key="6">
    <source>
        <dbReference type="ARBA" id="ARBA00023242"/>
    </source>
</evidence>
<dbReference type="SMART" id="SM00355">
    <property type="entry name" value="ZnF_C2H2"/>
    <property type="match status" value="2"/>
</dbReference>
<dbReference type="SUPFAM" id="SSF57701">
    <property type="entry name" value="Zn2/Cys6 DNA-binding domain"/>
    <property type="match status" value="1"/>
</dbReference>
<evidence type="ECO:0000313" key="11">
    <source>
        <dbReference type="EMBL" id="OJJ55484.1"/>
    </source>
</evidence>
<feature type="domain" description="C2H2-type" evidence="10">
    <location>
        <begin position="35"/>
        <end position="63"/>
    </location>
</feature>
<dbReference type="PROSITE" id="PS50048">
    <property type="entry name" value="ZN2_CY6_FUNGAL_2"/>
    <property type="match status" value="1"/>
</dbReference>
<dbReference type="EMBL" id="KV878592">
    <property type="protein sequence ID" value="OJJ55484.1"/>
    <property type="molecule type" value="Genomic_DNA"/>
</dbReference>
<evidence type="ECO:0000256" key="3">
    <source>
        <dbReference type="ARBA" id="ARBA00023015"/>
    </source>
</evidence>
<dbReference type="CDD" id="cd00067">
    <property type="entry name" value="GAL4"/>
    <property type="match status" value="1"/>
</dbReference>
<dbReference type="PROSITE" id="PS00463">
    <property type="entry name" value="ZN2_CY6_FUNGAL_1"/>
    <property type="match status" value="1"/>
</dbReference>
<dbReference type="VEuPathDB" id="FungiDB:ASPSYDRAFT_208340"/>
<dbReference type="GO" id="GO:0008270">
    <property type="term" value="F:zinc ion binding"/>
    <property type="evidence" value="ECO:0007669"/>
    <property type="project" value="UniProtKB-KW"/>
</dbReference>
<evidence type="ECO:0000313" key="12">
    <source>
        <dbReference type="Proteomes" id="UP000184356"/>
    </source>
</evidence>
<keyword evidence="2" id="KW-0862">Zinc</keyword>
<dbReference type="InterPro" id="IPR007219">
    <property type="entry name" value="XnlR_reg_dom"/>
</dbReference>
<evidence type="ECO:0000259" key="10">
    <source>
        <dbReference type="PROSITE" id="PS50157"/>
    </source>
</evidence>
<evidence type="ECO:0008006" key="13">
    <source>
        <dbReference type="Google" id="ProtNLM"/>
    </source>
</evidence>
<dbReference type="Proteomes" id="UP000184356">
    <property type="component" value="Unassembled WGS sequence"/>
</dbReference>
<keyword evidence="4" id="KW-0238">DNA-binding</keyword>
<dbReference type="Pfam" id="PF00172">
    <property type="entry name" value="Zn_clus"/>
    <property type="match status" value="1"/>
</dbReference>
<keyword evidence="7" id="KW-0863">Zinc-finger</keyword>
<evidence type="ECO:0000256" key="1">
    <source>
        <dbReference type="ARBA" id="ARBA00022723"/>
    </source>
</evidence>
<accession>A0A1L9T7R1</accession>
<keyword evidence="3" id="KW-0805">Transcription regulation</keyword>
<dbReference type="PROSITE" id="PS00028">
    <property type="entry name" value="ZINC_FINGER_C2H2_1"/>
    <property type="match status" value="1"/>
</dbReference>
<evidence type="ECO:0000256" key="7">
    <source>
        <dbReference type="PROSITE-ProRule" id="PRU00042"/>
    </source>
</evidence>
<dbReference type="GeneID" id="63760016"/>
<dbReference type="Gene3D" id="3.30.160.60">
    <property type="entry name" value="Classic Zinc Finger"/>
    <property type="match status" value="1"/>
</dbReference>
<name>A0A1L9T7R1_9EURO</name>
<keyword evidence="6" id="KW-0539">Nucleus</keyword>
<proteinExistence type="predicted"/>
<feature type="domain" description="C2H2-type" evidence="10">
    <location>
        <begin position="6"/>
        <end position="30"/>
    </location>
</feature>
<keyword evidence="1" id="KW-0479">Metal-binding</keyword>
<evidence type="ECO:0000256" key="2">
    <source>
        <dbReference type="ARBA" id="ARBA00022833"/>
    </source>
</evidence>
<dbReference type="AlphaFoldDB" id="A0A1L9T7R1"/>
<dbReference type="Gene3D" id="4.10.240.10">
    <property type="entry name" value="Zn(2)-C6 fungal-type DNA-binding domain"/>
    <property type="match status" value="1"/>
</dbReference>
<evidence type="ECO:0000256" key="4">
    <source>
        <dbReference type="ARBA" id="ARBA00023125"/>
    </source>
</evidence>
<dbReference type="InterPro" id="IPR001138">
    <property type="entry name" value="Zn2Cys6_DnaBD"/>
</dbReference>
<feature type="region of interest" description="Disordered" evidence="8">
    <location>
        <begin position="100"/>
        <end position="120"/>
    </location>
</feature>
<keyword evidence="5" id="KW-0804">Transcription</keyword>
<organism evidence="11 12">
    <name type="scientific">Aspergillus sydowii CBS 593.65</name>
    <dbReference type="NCBI Taxonomy" id="1036612"/>
    <lineage>
        <taxon>Eukaryota</taxon>
        <taxon>Fungi</taxon>
        <taxon>Dikarya</taxon>
        <taxon>Ascomycota</taxon>
        <taxon>Pezizomycotina</taxon>
        <taxon>Eurotiomycetes</taxon>
        <taxon>Eurotiomycetidae</taxon>
        <taxon>Eurotiales</taxon>
        <taxon>Aspergillaceae</taxon>
        <taxon>Aspergillus</taxon>
        <taxon>Aspergillus subgen. Nidulantes</taxon>
    </lineage>
</organism>
<evidence type="ECO:0000256" key="8">
    <source>
        <dbReference type="SAM" id="MobiDB-lite"/>
    </source>
</evidence>
<keyword evidence="12" id="KW-1185">Reference proteome</keyword>
<dbReference type="OrthoDB" id="10261408at2759"/>
<protein>
    <recommendedName>
        <fullName evidence="13">C2H2-type domain-containing protein</fullName>
    </recommendedName>
</protein>
<dbReference type="GO" id="GO:0003677">
    <property type="term" value="F:DNA binding"/>
    <property type="evidence" value="ECO:0007669"/>
    <property type="project" value="UniProtKB-KW"/>
</dbReference>
<evidence type="ECO:0000256" key="5">
    <source>
        <dbReference type="ARBA" id="ARBA00023163"/>
    </source>
</evidence>
<dbReference type="PROSITE" id="PS50157">
    <property type="entry name" value="ZINC_FINGER_C2H2_2"/>
    <property type="match status" value="2"/>
</dbReference>
<dbReference type="STRING" id="1036612.A0A1L9T7R1"/>
<dbReference type="InterPro" id="IPR036864">
    <property type="entry name" value="Zn2-C6_fun-type_DNA-bd_sf"/>
</dbReference>
<dbReference type="PANTHER" id="PTHR47660">
    <property type="entry name" value="TRANSCRIPTION FACTOR WITH C2H2 AND ZN(2)-CYS(6) DNA BINDING DOMAIN (EUROFUNG)-RELATED-RELATED"/>
    <property type="match status" value="1"/>
</dbReference>
<dbReference type="PANTHER" id="PTHR47660:SF7">
    <property type="entry name" value="TRANSCRIPTION FACTOR WITH C2H2 AND ZN(2)-CYS(6) DNA BINDING DOMAIN (EUROFUNG)"/>
    <property type="match status" value="1"/>
</dbReference>
<dbReference type="GO" id="GO:0000981">
    <property type="term" value="F:DNA-binding transcription factor activity, RNA polymerase II-specific"/>
    <property type="evidence" value="ECO:0007669"/>
    <property type="project" value="InterPro"/>
</dbReference>
<dbReference type="SMART" id="SM00066">
    <property type="entry name" value="GAL4"/>
    <property type="match status" value="1"/>
</dbReference>
<dbReference type="GO" id="GO:0006351">
    <property type="term" value="P:DNA-templated transcription"/>
    <property type="evidence" value="ECO:0007669"/>
    <property type="project" value="InterPro"/>
</dbReference>